<dbReference type="SUPFAM" id="SSF68906">
    <property type="entry name" value="SAP domain"/>
    <property type="match status" value="1"/>
</dbReference>
<dbReference type="AlphaFoldDB" id="A0A6C0HD73"/>
<sequence>MHKKIDDCKQEDLIKNYTYKQIKDTTLEEYIEFIESSCDNELKTVKKKAKVSDDNIIIPKFTDYAFIRDNNYNVQQLKVFAKHYNLKISGNKSQLINRLYIFLKLSSRIVIIQKNFRGKLQRNYNNCHGPAFIDRSLCTNTSDFLTIENMVDLPFSQFFSYKDVDGFIYGFDIISLYNLIIKSGKKAQNPYNRNDLPKEVLQTIRNLIRLSKILKIQIDIDIKDVNDDISNQKSIELKILDIFQTIDSLGNYSDPAWFLSLNRQQILKFVRELHDIWDYRAQLSAETKRNICPPNGDPFRNINATYIVNESNIDNIRKFIYPLLEKFVNSGVDKDSKSLGAYYVLGALTLVNQNAATSLPWLFQSVSYF</sequence>
<feature type="domain" description="SAP" evidence="1">
    <location>
        <begin position="71"/>
        <end position="103"/>
    </location>
</feature>
<organism evidence="2">
    <name type="scientific">viral metagenome</name>
    <dbReference type="NCBI Taxonomy" id="1070528"/>
    <lineage>
        <taxon>unclassified sequences</taxon>
        <taxon>metagenomes</taxon>
        <taxon>organismal metagenomes</taxon>
    </lineage>
</organism>
<proteinExistence type="predicted"/>
<accession>A0A6C0HD73</accession>
<protein>
    <recommendedName>
        <fullName evidence="1">SAP domain-containing protein</fullName>
    </recommendedName>
</protein>
<dbReference type="Pfam" id="PF02037">
    <property type="entry name" value="SAP"/>
    <property type="match status" value="1"/>
</dbReference>
<dbReference type="InterPro" id="IPR036361">
    <property type="entry name" value="SAP_dom_sf"/>
</dbReference>
<dbReference type="EMBL" id="MN739929">
    <property type="protein sequence ID" value="QHT78116.1"/>
    <property type="molecule type" value="Genomic_DNA"/>
</dbReference>
<evidence type="ECO:0000313" key="2">
    <source>
        <dbReference type="EMBL" id="QHT78116.1"/>
    </source>
</evidence>
<reference evidence="2" key="1">
    <citation type="journal article" date="2020" name="Nature">
        <title>Giant virus diversity and host interactions through global metagenomics.</title>
        <authorList>
            <person name="Schulz F."/>
            <person name="Roux S."/>
            <person name="Paez-Espino D."/>
            <person name="Jungbluth S."/>
            <person name="Walsh D.A."/>
            <person name="Denef V.J."/>
            <person name="McMahon K.D."/>
            <person name="Konstantinidis K.T."/>
            <person name="Eloe-Fadrosh E.A."/>
            <person name="Kyrpides N.C."/>
            <person name="Woyke T."/>
        </authorList>
    </citation>
    <scope>NUCLEOTIDE SEQUENCE</scope>
    <source>
        <strain evidence="2">GVMAG-M-3300023179-91</strain>
    </source>
</reference>
<dbReference type="InterPro" id="IPR003034">
    <property type="entry name" value="SAP_dom"/>
</dbReference>
<evidence type="ECO:0000259" key="1">
    <source>
        <dbReference type="Pfam" id="PF02037"/>
    </source>
</evidence>
<name>A0A6C0HD73_9ZZZZ</name>